<reference evidence="1" key="1">
    <citation type="submission" date="2022-10" db="EMBL/GenBank/DDBJ databases">
        <authorList>
            <person name="Chen Y."/>
            <person name="Dougan E. K."/>
            <person name="Chan C."/>
            <person name="Rhodes N."/>
            <person name="Thang M."/>
        </authorList>
    </citation>
    <scope>NUCLEOTIDE SEQUENCE</scope>
</reference>
<dbReference type="EMBL" id="CAMXCT030004514">
    <property type="protein sequence ID" value="CAL4796711.1"/>
    <property type="molecule type" value="Genomic_DNA"/>
</dbReference>
<comment type="caution">
    <text evidence="1">The sequence shown here is derived from an EMBL/GenBank/DDBJ whole genome shotgun (WGS) entry which is preliminary data.</text>
</comment>
<evidence type="ECO:0000313" key="3">
    <source>
        <dbReference type="EMBL" id="CAL4796711.1"/>
    </source>
</evidence>
<accession>A0A9P1DF72</accession>
<proteinExistence type="predicted"/>
<reference evidence="2" key="2">
    <citation type="submission" date="2024-04" db="EMBL/GenBank/DDBJ databases">
        <authorList>
            <person name="Chen Y."/>
            <person name="Shah S."/>
            <person name="Dougan E. K."/>
            <person name="Thang M."/>
            <person name="Chan C."/>
        </authorList>
    </citation>
    <scope>NUCLEOTIDE SEQUENCE [LARGE SCALE GENOMIC DNA]</scope>
</reference>
<sequence>APRNIVPKPAASSGSTHAAGCVQAVDTEHFVCAAGWINGPKTLLARVRALRLNAELPTPVQENIEYPVSLVSSPGFAVLDSGCGKTIVGANTLSAFRKIWNDSGIEQPQPLTEENMFRFGNGASELSKESIEMPVCLAARAGTIRAAIVKGDAPLLLSRPAMKRLSAEMDFSRDELRLFNGSTRLTMQVNAAGQYMIPVTEFPQKLQPVESPPVAQESLTVGDVTSEALPIDAHEPDAPTQKSVNHEPCPVPKGDSGNECGGTEHEVMLNQWTPKQARQVGSVSRFAGQYTDAFVRAVMDCAPNLRCNPVLSVACHSPTEISPEIMHARSANHVQNRLQRFRRSQNV</sequence>
<protein>
    <submittedName>
        <fullName evidence="3">Transposon protein</fullName>
    </submittedName>
</protein>
<evidence type="ECO:0000313" key="2">
    <source>
        <dbReference type="EMBL" id="CAL1162774.1"/>
    </source>
</evidence>
<evidence type="ECO:0000313" key="4">
    <source>
        <dbReference type="Proteomes" id="UP001152797"/>
    </source>
</evidence>
<dbReference type="EMBL" id="CAMXCT020004514">
    <property type="protein sequence ID" value="CAL1162774.1"/>
    <property type="molecule type" value="Genomic_DNA"/>
</dbReference>
<dbReference type="EMBL" id="CAMXCT010004514">
    <property type="protein sequence ID" value="CAI4009399.1"/>
    <property type="molecule type" value="Genomic_DNA"/>
</dbReference>
<feature type="non-terminal residue" evidence="1">
    <location>
        <position position="347"/>
    </location>
</feature>
<gene>
    <name evidence="1" type="ORF">C1SCF055_LOCUS34763</name>
</gene>
<organism evidence="1">
    <name type="scientific">Cladocopium goreaui</name>
    <dbReference type="NCBI Taxonomy" id="2562237"/>
    <lineage>
        <taxon>Eukaryota</taxon>
        <taxon>Sar</taxon>
        <taxon>Alveolata</taxon>
        <taxon>Dinophyceae</taxon>
        <taxon>Suessiales</taxon>
        <taxon>Symbiodiniaceae</taxon>
        <taxon>Cladocopium</taxon>
    </lineage>
</organism>
<dbReference type="Proteomes" id="UP001152797">
    <property type="component" value="Unassembled WGS sequence"/>
</dbReference>
<evidence type="ECO:0000313" key="1">
    <source>
        <dbReference type="EMBL" id="CAI4009399.1"/>
    </source>
</evidence>
<name>A0A9P1DF72_9DINO</name>
<dbReference type="AlphaFoldDB" id="A0A9P1DF72"/>
<keyword evidence="4" id="KW-1185">Reference proteome</keyword>
<dbReference type="OrthoDB" id="432966at2759"/>
<feature type="non-terminal residue" evidence="1">
    <location>
        <position position="1"/>
    </location>
</feature>